<evidence type="ECO:0000256" key="3">
    <source>
        <dbReference type="ARBA" id="ARBA00008636"/>
    </source>
</evidence>
<evidence type="ECO:0000256" key="6">
    <source>
        <dbReference type="ARBA" id="ARBA00022485"/>
    </source>
</evidence>
<feature type="domain" description="Serine dehydratase beta chain" evidence="13">
    <location>
        <begin position="88"/>
        <end position="240"/>
    </location>
</feature>
<dbReference type="PANTHER" id="PTHR30182:SF1">
    <property type="entry name" value="L-SERINE DEHYDRATASE 1"/>
    <property type="match status" value="1"/>
</dbReference>
<dbReference type="InterPro" id="IPR051318">
    <property type="entry name" value="Fe-S_L-Ser"/>
</dbReference>
<organism evidence="14 15">
    <name type="scientific">Pseudooctadecabacter jejudonensis</name>
    <dbReference type="NCBI Taxonomy" id="1391910"/>
    <lineage>
        <taxon>Bacteria</taxon>
        <taxon>Pseudomonadati</taxon>
        <taxon>Pseudomonadota</taxon>
        <taxon>Alphaproteobacteria</taxon>
        <taxon>Rhodobacterales</taxon>
        <taxon>Paracoccaceae</taxon>
        <taxon>Pseudooctadecabacter</taxon>
    </lineage>
</organism>
<dbReference type="AlphaFoldDB" id="A0A1Y5RMG7"/>
<keyword evidence="15" id="KW-1185">Reference proteome</keyword>
<evidence type="ECO:0000256" key="4">
    <source>
        <dbReference type="ARBA" id="ARBA00012093"/>
    </source>
</evidence>
<dbReference type="EC" id="4.3.1.17" evidence="4"/>
<evidence type="ECO:0000313" key="14">
    <source>
        <dbReference type="EMBL" id="SLN20898.1"/>
    </source>
</evidence>
<name>A0A1Y5RMG7_9RHOB</name>
<dbReference type="NCBIfam" id="TIGR00720">
    <property type="entry name" value="sda_mono"/>
    <property type="match status" value="1"/>
</dbReference>
<dbReference type="InterPro" id="IPR005130">
    <property type="entry name" value="Ser_deHydtase-like_asu"/>
</dbReference>
<protein>
    <recommendedName>
        <fullName evidence="4">L-serine ammonia-lyase</fullName>
        <ecNumber evidence="4">4.3.1.17</ecNumber>
    </recommendedName>
</protein>
<dbReference type="GO" id="GO:0003941">
    <property type="term" value="F:L-serine ammonia-lyase activity"/>
    <property type="evidence" value="ECO:0007669"/>
    <property type="project" value="UniProtKB-EC"/>
</dbReference>
<keyword evidence="5" id="KW-0312">Gluconeogenesis</keyword>
<comment type="catalytic activity">
    <reaction evidence="11">
        <text>L-serine = pyruvate + NH4(+)</text>
        <dbReference type="Rhea" id="RHEA:19169"/>
        <dbReference type="ChEBI" id="CHEBI:15361"/>
        <dbReference type="ChEBI" id="CHEBI:28938"/>
        <dbReference type="ChEBI" id="CHEBI:33384"/>
        <dbReference type="EC" id="4.3.1.17"/>
    </reaction>
</comment>
<dbReference type="InterPro" id="IPR004644">
    <property type="entry name" value="Fe-S_L-Ser_mono"/>
</dbReference>
<evidence type="ECO:0000256" key="11">
    <source>
        <dbReference type="ARBA" id="ARBA00049406"/>
    </source>
</evidence>
<proteinExistence type="inferred from homology"/>
<keyword evidence="10 14" id="KW-0456">Lyase</keyword>
<evidence type="ECO:0000256" key="7">
    <source>
        <dbReference type="ARBA" id="ARBA00022723"/>
    </source>
</evidence>
<dbReference type="SUPFAM" id="SSF143548">
    <property type="entry name" value="Serine metabolism enzymes domain"/>
    <property type="match status" value="1"/>
</dbReference>
<evidence type="ECO:0000256" key="5">
    <source>
        <dbReference type="ARBA" id="ARBA00022432"/>
    </source>
</evidence>
<reference evidence="14 15" key="1">
    <citation type="submission" date="2017-03" db="EMBL/GenBank/DDBJ databases">
        <authorList>
            <person name="Afonso C.L."/>
            <person name="Miller P.J."/>
            <person name="Scott M.A."/>
            <person name="Spackman E."/>
            <person name="Goraichik I."/>
            <person name="Dimitrov K.M."/>
            <person name="Suarez D.L."/>
            <person name="Swayne D.E."/>
        </authorList>
    </citation>
    <scope>NUCLEOTIDE SEQUENCE [LARGE SCALE GENOMIC DNA]</scope>
    <source>
        <strain evidence="14 15">CECT 8397</strain>
    </source>
</reference>
<dbReference type="InterPro" id="IPR005131">
    <property type="entry name" value="Ser_deHydtase_bsu"/>
</dbReference>
<keyword evidence="8" id="KW-0408">Iron</keyword>
<sequence length="541" mass="57342">MRPWASPLFSATYSTPVNKSPNGPRMAALPYASHTRAIRKPYARFSPKTAINLLRKPPLECRFEVGRFTQLRHDAPNQSERPRHVFLSVFDMFKVGIGPSSSHTIGPMVAAGRFLDHLRQQPFEIRGLRASLHGSLAFTGVGHATDRATILGLAGFRAEDYDADKADAELARIMAEGTVQPDGFQPLVFKPKEHLEFDYGPALPGHANGMILMGTDAQGDVVTQVTYYSIGGGFVLTEDEVAAGADKDDGPPVPYPFKSAAEMLEMASKNGLSIAQMKRQNELSRRSSADLNHGLNRLWQVMNDCIDRGLATNGILPGGLNVKRRAKGIHDALKAEAGVNLNAPHTINDWMSTYAMAVNEENAAGGQVVTAPTNGAAGVVPATIRYYLDHVPGASVSKVPDFLLTAAAIGGLVKFNASISGAEAGCQAEVGSAAAMAAAGLCAVMGGTPEQIENAAEIALEHHLGMTCDPVRGLVQVPCIERNGLGAIKAVSAASLSMRGDGTHLVPLDAAIETMRQTGADMSEKYKETALGGLAVNVPNC</sequence>
<accession>A0A1Y5RMG7</accession>
<comment type="pathway">
    <text evidence="2">Carbohydrate biosynthesis; gluconeogenesis.</text>
</comment>
<evidence type="ECO:0000256" key="2">
    <source>
        <dbReference type="ARBA" id="ARBA00004742"/>
    </source>
</evidence>
<comment type="similarity">
    <text evidence="3">Belongs to the iron-sulfur dependent L-serine dehydratase family.</text>
</comment>
<evidence type="ECO:0000256" key="8">
    <source>
        <dbReference type="ARBA" id="ARBA00023004"/>
    </source>
</evidence>
<evidence type="ECO:0000259" key="12">
    <source>
        <dbReference type="Pfam" id="PF03313"/>
    </source>
</evidence>
<evidence type="ECO:0000259" key="13">
    <source>
        <dbReference type="Pfam" id="PF03315"/>
    </source>
</evidence>
<dbReference type="EMBL" id="FWFT01000001">
    <property type="protein sequence ID" value="SLN20898.1"/>
    <property type="molecule type" value="Genomic_DNA"/>
</dbReference>
<comment type="cofactor">
    <cofactor evidence="1">
        <name>[4Fe-4S] cluster</name>
        <dbReference type="ChEBI" id="CHEBI:49883"/>
    </cofactor>
</comment>
<evidence type="ECO:0000256" key="9">
    <source>
        <dbReference type="ARBA" id="ARBA00023014"/>
    </source>
</evidence>
<keyword evidence="6" id="KW-0004">4Fe-4S</keyword>
<dbReference type="Pfam" id="PF03313">
    <property type="entry name" value="SDH_alpha"/>
    <property type="match status" value="1"/>
</dbReference>
<dbReference type="Proteomes" id="UP000193623">
    <property type="component" value="Unassembled WGS sequence"/>
</dbReference>
<feature type="domain" description="Serine dehydratase-like alpha subunit" evidence="12">
    <location>
        <begin position="270"/>
        <end position="535"/>
    </location>
</feature>
<dbReference type="PANTHER" id="PTHR30182">
    <property type="entry name" value="L-SERINE DEHYDRATASE"/>
    <property type="match status" value="1"/>
</dbReference>
<dbReference type="GO" id="GO:0046872">
    <property type="term" value="F:metal ion binding"/>
    <property type="evidence" value="ECO:0007669"/>
    <property type="project" value="UniProtKB-KW"/>
</dbReference>
<dbReference type="Pfam" id="PF03315">
    <property type="entry name" value="SDH_beta"/>
    <property type="match status" value="1"/>
</dbReference>
<dbReference type="Gene3D" id="3.30.1330.90">
    <property type="entry name" value="D-3-phosphoglycerate dehydrogenase, domain 3"/>
    <property type="match status" value="1"/>
</dbReference>
<dbReference type="GO" id="GO:0051539">
    <property type="term" value="F:4 iron, 4 sulfur cluster binding"/>
    <property type="evidence" value="ECO:0007669"/>
    <property type="project" value="UniProtKB-KW"/>
</dbReference>
<evidence type="ECO:0000313" key="15">
    <source>
        <dbReference type="Proteomes" id="UP000193623"/>
    </source>
</evidence>
<dbReference type="GO" id="GO:0006094">
    <property type="term" value="P:gluconeogenesis"/>
    <property type="evidence" value="ECO:0007669"/>
    <property type="project" value="UniProtKB-KW"/>
</dbReference>
<evidence type="ECO:0000256" key="10">
    <source>
        <dbReference type="ARBA" id="ARBA00023239"/>
    </source>
</evidence>
<keyword evidence="7" id="KW-0479">Metal-binding</keyword>
<evidence type="ECO:0000256" key="1">
    <source>
        <dbReference type="ARBA" id="ARBA00001966"/>
    </source>
</evidence>
<gene>
    <name evidence="14" type="primary">tdcG</name>
    <name evidence="14" type="ORF">PSJ8397_00795</name>
</gene>
<dbReference type="InterPro" id="IPR029009">
    <property type="entry name" value="ASB_dom_sf"/>
</dbReference>
<keyword evidence="9" id="KW-0411">Iron-sulfur</keyword>